<dbReference type="PRINTS" id="PR00377">
    <property type="entry name" value="IMPHPHTASES"/>
</dbReference>
<feature type="binding site" evidence="12">
    <location>
        <position position="94"/>
    </location>
    <ligand>
        <name>Mg(2+)</name>
        <dbReference type="ChEBI" id="CHEBI:18420"/>
        <label>1</label>
        <note>catalytic</note>
    </ligand>
</feature>
<keyword evidence="5" id="KW-0028">Amino-acid biosynthesis</keyword>
<protein>
    <recommendedName>
        <fullName evidence="4 11">Histidinol-phosphatase</fullName>
        <ecNumber evidence="4 11">3.1.3.15</ecNumber>
    </recommendedName>
</protein>
<sequence length="265" mass="28214">MPLPTDDLHQYLAFAHRLADAAAAQSLPLFRSHGDIEDKAAATGGRRFDPVTAADRAAETAMRDLIAATYPDHGILGEEHARVAGTSPLTWVLDPIDGTRAFITGLPLWGTLIALNDGERPVLGMMDQPFTRERFVGTGQAAWLGELPLSTRPCASLAEARLMCTTPEMFTDAAEWQAFSGVARRARLVRYGGDCYAYCMVAAGHVDAVVEAGLQPYDVQALIPIIEGAGGIITSWTGDDAQSGGRVVACGDRRLHAEILAALAA</sequence>
<dbReference type="InterPro" id="IPR051090">
    <property type="entry name" value="Inositol_monoP_superfamily"/>
</dbReference>
<keyword evidence="8 12" id="KW-0460">Magnesium</keyword>
<dbReference type="GO" id="GO:0004401">
    <property type="term" value="F:histidinol-phosphatase activity"/>
    <property type="evidence" value="ECO:0007669"/>
    <property type="project" value="UniProtKB-UniRule"/>
</dbReference>
<dbReference type="AlphaFoldDB" id="A0A562BPP2"/>
<dbReference type="InterPro" id="IPR000760">
    <property type="entry name" value="Inositol_monophosphatase-like"/>
</dbReference>
<accession>A0A562BPP2</accession>
<dbReference type="PROSITE" id="PS00629">
    <property type="entry name" value="IMP_1"/>
    <property type="match status" value="1"/>
</dbReference>
<evidence type="ECO:0000256" key="6">
    <source>
        <dbReference type="ARBA" id="ARBA00022723"/>
    </source>
</evidence>
<dbReference type="Gene3D" id="3.30.540.10">
    <property type="entry name" value="Fructose-1,6-Bisphosphatase, subunit A, domain 1"/>
    <property type="match status" value="1"/>
</dbReference>
<dbReference type="NCBIfam" id="TIGR02067">
    <property type="entry name" value="his_9_HisN"/>
    <property type="match status" value="1"/>
</dbReference>
<dbReference type="UniPathway" id="UPA00031">
    <property type="reaction ID" value="UER00013"/>
</dbReference>
<feature type="binding site" evidence="12">
    <location>
        <position position="96"/>
    </location>
    <ligand>
        <name>Mg(2+)</name>
        <dbReference type="ChEBI" id="CHEBI:18420"/>
        <label>1</label>
        <note>catalytic</note>
    </ligand>
</feature>
<dbReference type="CDD" id="cd01641">
    <property type="entry name" value="Bacterial_IMPase_like_1"/>
    <property type="match status" value="1"/>
</dbReference>
<dbReference type="EMBL" id="VLJN01000010">
    <property type="protein sequence ID" value="TWG87216.1"/>
    <property type="molecule type" value="Genomic_DNA"/>
</dbReference>
<comment type="catalytic activity">
    <reaction evidence="10">
        <text>L-histidinol phosphate + H2O = L-histidinol + phosphate</text>
        <dbReference type="Rhea" id="RHEA:14465"/>
        <dbReference type="ChEBI" id="CHEBI:15377"/>
        <dbReference type="ChEBI" id="CHEBI:43474"/>
        <dbReference type="ChEBI" id="CHEBI:57699"/>
        <dbReference type="ChEBI" id="CHEBI:57980"/>
        <dbReference type="EC" id="3.1.3.15"/>
    </reaction>
</comment>
<evidence type="ECO:0000256" key="4">
    <source>
        <dbReference type="ARBA" id="ARBA00013085"/>
    </source>
</evidence>
<evidence type="ECO:0000256" key="2">
    <source>
        <dbReference type="ARBA" id="ARBA00004970"/>
    </source>
</evidence>
<gene>
    <name evidence="13" type="ORF">L602_001800000240</name>
</gene>
<keyword evidence="9" id="KW-0368">Histidine biosynthesis</keyword>
<dbReference type="Proteomes" id="UP000318141">
    <property type="component" value="Unassembled WGS sequence"/>
</dbReference>
<dbReference type="Pfam" id="PF00459">
    <property type="entry name" value="Inositol_P"/>
    <property type="match status" value="1"/>
</dbReference>
<reference evidence="13 14" key="1">
    <citation type="submission" date="2019-07" db="EMBL/GenBank/DDBJ databases">
        <title>Genome sequencing of lignin-degrading bacterial isolates.</title>
        <authorList>
            <person name="Gladden J."/>
        </authorList>
    </citation>
    <scope>NUCLEOTIDE SEQUENCE [LARGE SCALE GENOMIC DNA]</scope>
    <source>
        <strain evidence="13 14">J11</strain>
    </source>
</reference>
<comment type="pathway">
    <text evidence="2">Amino-acid biosynthesis; L-histidine biosynthesis; L-histidine from 5-phospho-alpha-D-ribose 1-diphosphate: step 8/9.</text>
</comment>
<dbReference type="EC" id="3.1.3.15" evidence="4 11"/>
<proteinExistence type="inferred from homology"/>
<comment type="caution">
    <text evidence="13">The sequence shown here is derived from an EMBL/GenBank/DDBJ whole genome shotgun (WGS) entry which is preliminary data.</text>
</comment>
<evidence type="ECO:0000256" key="8">
    <source>
        <dbReference type="ARBA" id="ARBA00022842"/>
    </source>
</evidence>
<keyword evidence="7" id="KW-0378">Hydrolase</keyword>
<dbReference type="OrthoDB" id="9785695at2"/>
<dbReference type="GO" id="GO:0000105">
    <property type="term" value="P:L-histidine biosynthetic process"/>
    <property type="evidence" value="ECO:0007669"/>
    <property type="project" value="UniProtKB-UniRule"/>
</dbReference>
<dbReference type="PANTHER" id="PTHR43200">
    <property type="entry name" value="PHOSPHATASE"/>
    <property type="match status" value="1"/>
</dbReference>
<evidence type="ECO:0000313" key="14">
    <source>
        <dbReference type="Proteomes" id="UP000318141"/>
    </source>
</evidence>
<evidence type="ECO:0000256" key="3">
    <source>
        <dbReference type="ARBA" id="ARBA00009759"/>
    </source>
</evidence>
<feature type="binding site" evidence="12">
    <location>
        <position position="78"/>
    </location>
    <ligand>
        <name>Mg(2+)</name>
        <dbReference type="ChEBI" id="CHEBI:18420"/>
        <label>1</label>
        <note>catalytic</note>
    </ligand>
</feature>
<dbReference type="GO" id="GO:0046872">
    <property type="term" value="F:metal ion binding"/>
    <property type="evidence" value="ECO:0007669"/>
    <property type="project" value="UniProtKB-KW"/>
</dbReference>
<evidence type="ECO:0000256" key="5">
    <source>
        <dbReference type="ARBA" id="ARBA00022605"/>
    </source>
</evidence>
<dbReference type="SUPFAM" id="SSF56655">
    <property type="entry name" value="Carbohydrate phosphatase"/>
    <property type="match status" value="1"/>
</dbReference>
<evidence type="ECO:0000256" key="1">
    <source>
        <dbReference type="ARBA" id="ARBA00001946"/>
    </source>
</evidence>
<keyword evidence="6 12" id="KW-0479">Metal-binding</keyword>
<name>A0A562BPP2_9BURK</name>
<evidence type="ECO:0000256" key="7">
    <source>
        <dbReference type="ARBA" id="ARBA00022801"/>
    </source>
</evidence>
<dbReference type="FunFam" id="3.30.540.10:FF:000030">
    <property type="entry name" value="Inositol monophosphatase"/>
    <property type="match status" value="1"/>
</dbReference>
<dbReference type="PANTHER" id="PTHR43200:SF6">
    <property type="entry name" value="3'(2'),5'-BISPHOSPHATE NUCLEOTIDASE"/>
    <property type="match status" value="1"/>
</dbReference>
<evidence type="ECO:0000313" key="13">
    <source>
        <dbReference type="EMBL" id="TWG87216.1"/>
    </source>
</evidence>
<keyword evidence="14" id="KW-1185">Reference proteome</keyword>
<evidence type="ECO:0000256" key="12">
    <source>
        <dbReference type="PIRSR" id="PIRSR600760-2"/>
    </source>
</evidence>
<feature type="binding site" evidence="12">
    <location>
        <position position="97"/>
    </location>
    <ligand>
        <name>Mg(2+)</name>
        <dbReference type="ChEBI" id="CHEBI:18420"/>
        <label>1</label>
        <note>catalytic</note>
    </ligand>
</feature>
<feature type="binding site" evidence="12">
    <location>
        <position position="218"/>
    </location>
    <ligand>
        <name>Mg(2+)</name>
        <dbReference type="ChEBI" id="CHEBI:18420"/>
        <label>1</label>
        <note>catalytic</note>
    </ligand>
</feature>
<evidence type="ECO:0000256" key="9">
    <source>
        <dbReference type="ARBA" id="ARBA00023102"/>
    </source>
</evidence>
<comment type="similarity">
    <text evidence="3">Belongs to the inositol monophosphatase superfamily.</text>
</comment>
<evidence type="ECO:0000256" key="10">
    <source>
        <dbReference type="ARBA" id="ARBA00049158"/>
    </source>
</evidence>
<comment type="cofactor">
    <cofactor evidence="1 12">
        <name>Mg(2+)</name>
        <dbReference type="ChEBI" id="CHEBI:18420"/>
    </cofactor>
</comment>
<organism evidence="13 14">
    <name type="scientific">Cupriavidus gilardii J11</name>
    <dbReference type="NCBI Taxonomy" id="936133"/>
    <lineage>
        <taxon>Bacteria</taxon>
        <taxon>Pseudomonadati</taxon>
        <taxon>Pseudomonadota</taxon>
        <taxon>Betaproteobacteria</taxon>
        <taxon>Burkholderiales</taxon>
        <taxon>Burkholderiaceae</taxon>
        <taxon>Cupriavidus</taxon>
    </lineage>
</organism>
<dbReference type="Gene3D" id="3.40.190.80">
    <property type="match status" value="1"/>
</dbReference>
<evidence type="ECO:0000256" key="11">
    <source>
        <dbReference type="NCBIfam" id="TIGR02067"/>
    </source>
</evidence>
<dbReference type="InterPro" id="IPR020583">
    <property type="entry name" value="Inositol_monoP_metal-BS"/>
</dbReference>
<dbReference type="InterPro" id="IPR011809">
    <property type="entry name" value="His_9_proposed"/>
</dbReference>